<evidence type="ECO:0000313" key="3">
    <source>
        <dbReference type="Proteomes" id="UP001597296"/>
    </source>
</evidence>
<dbReference type="SMART" id="SM00849">
    <property type="entry name" value="Lactamase_B"/>
    <property type="match status" value="1"/>
</dbReference>
<evidence type="ECO:0000259" key="1">
    <source>
        <dbReference type="SMART" id="SM00849"/>
    </source>
</evidence>
<evidence type="ECO:0000313" key="2">
    <source>
        <dbReference type="EMBL" id="MFD2234604.1"/>
    </source>
</evidence>
<protein>
    <submittedName>
        <fullName evidence="2">MBL fold metallo-hydrolase</fullName>
    </submittedName>
</protein>
<organism evidence="2 3">
    <name type="scientific">Phaeospirillum tilakii</name>
    <dbReference type="NCBI Taxonomy" id="741673"/>
    <lineage>
        <taxon>Bacteria</taxon>
        <taxon>Pseudomonadati</taxon>
        <taxon>Pseudomonadota</taxon>
        <taxon>Alphaproteobacteria</taxon>
        <taxon>Rhodospirillales</taxon>
        <taxon>Rhodospirillaceae</taxon>
        <taxon>Phaeospirillum</taxon>
    </lineage>
</organism>
<dbReference type="Pfam" id="PF12706">
    <property type="entry name" value="Lactamase_B_2"/>
    <property type="match status" value="1"/>
</dbReference>
<dbReference type="InterPro" id="IPR036866">
    <property type="entry name" value="RibonucZ/Hydroxyglut_hydro"/>
</dbReference>
<dbReference type="Proteomes" id="UP001597296">
    <property type="component" value="Unassembled WGS sequence"/>
</dbReference>
<dbReference type="SUPFAM" id="SSF56281">
    <property type="entry name" value="Metallo-hydrolase/oxidoreductase"/>
    <property type="match status" value="1"/>
</dbReference>
<feature type="domain" description="Metallo-beta-lactamase" evidence="1">
    <location>
        <begin position="27"/>
        <end position="216"/>
    </location>
</feature>
<dbReference type="Gene3D" id="3.60.15.10">
    <property type="entry name" value="Ribonuclease Z/Hydroxyacylglutathione hydrolase-like"/>
    <property type="match status" value="1"/>
</dbReference>
<reference evidence="3" key="1">
    <citation type="journal article" date="2019" name="Int. J. Syst. Evol. Microbiol.">
        <title>The Global Catalogue of Microorganisms (GCM) 10K type strain sequencing project: providing services to taxonomists for standard genome sequencing and annotation.</title>
        <authorList>
            <consortium name="The Broad Institute Genomics Platform"/>
            <consortium name="The Broad Institute Genome Sequencing Center for Infectious Disease"/>
            <person name="Wu L."/>
            <person name="Ma J."/>
        </authorList>
    </citation>
    <scope>NUCLEOTIDE SEQUENCE [LARGE SCALE GENOMIC DNA]</scope>
    <source>
        <strain evidence="3">KCTC 15012</strain>
    </source>
</reference>
<keyword evidence="3" id="KW-1185">Reference proteome</keyword>
<dbReference type="EMBL" id="JBHUIY010000024">
    <property type="protein sequence ID" value="MFD2234604.1"/>
    <property type="molecule type" value="Genomic_DNA"/>
</dbReference>
<name>A0ABW5CBE6_9PROT</name>
<dbReference type="InterPro" id="IPR001279">
    <property type="entry name" value="Metallo-B-lactamas"/>
</dbReference>
<dbReference type="PANTHER" id="PTHR46018">
    <property type="entry name" value="ZINC PHOSPHODIESTERASE ELAC PROTEIN 1"/>
    <property type="match status" value="1"/>
</dbReference>
<dbReference type="CDD" id="cd07715">
    <property type="entry name" value="TaR3-like_MBL-fold"/>
    <property type="match status" value="1"/>
</dbReference>
<gene>
    <name evidence="2" type="ORF">ACFSNB_12375</name>
</gene>
<sequence length="274" mass="28979">MAVRVRFWGVRGCVPSPAADHLGYGGNTSCFAVTIGSRLVIFDAGTGLRPLGAAIAAHGPAEADLFLSHYHWDHIAGLPFFAPGYDPSFRLRIHGPRLDGDCGPLAALARQMEPPNFPVTLGRMGGIAAIEEFEIGTTLTPAPGLRIVTAPLNHPGGACGYRLEAEGHVIAVVTDTEHRPGAPDPAVLALIAGADLMLYDATYDDDGFSDRVGWGHSTWQEAIRLARAAGVRRLVLVHHDPDRDDRALDAAAAAAAAQWDGAAFAREGTEIILD</sequence>
<proteinExistence type="predicted"/>
<dbReference type="RefSeq" id="WP_377316983.1">
    <property type="nucleotide sequence ID" value="NZ_JBHUIY010000024.1"/>
</dbReference>
<accession>A0ABW5CBE6</accession>
<dbReference type="PANTHER" id="PTHR46018:SF2">
    <property type="entry name" value="ZINC PHOSPHODIESTERASE ELAC PROTEIN 1"/>
    <property type="match status" value="1"/>
</dbReference>
<comment type="caution">
    <text evidence="2">The sequence shown here is derived from an EMBL/GenBank/DDBJ whole genome shotgun (WGS) entry which is preliminary data.</text>
</comment>